<dbReference type="SUPFAM" id="SSF50685">
    <property type="entry name" value="Barwin-like endoglucanases"/>
    <property type="match status" value="1"/>
</dbReference>
<dbReference type="InterPro" id="IPR036908">
    <property type="entry name" value="RlpA-like_sf"/>
</dbReference>
<accession>A0ABY7NER4</accession>
<feature type="domain" description="Expansin-like EG45" evidence="3">
    <location>
        <begin position="66"/>
        <end position="223"/>
    </location>
</feature>
<dbReference type="Proteomes" id="UP001212421">
    <property type="component" value="Chromosome"/>
</dbReference>
<proteinExistence type="predicted"/>
<organism evidence="4 5">
    <name type="scientific">Cryobacterium breve</name>
    <dbReference type="NCBI Taxonomy" id="1259258"/>
    <lineage>
        <taxon>Bacteria</taxon>
        <taxon>Bacillati</taxon>
        <taxon>Actinomycetota</taxon>
        <taxon>Actinomycetes</taxon>
        <taxon>Micrococcales</taxon>
        <taxon>Microbacteriaceae</taxon>
        <taxon>Cryobacterium</taxon>
    </lineage>
</organism>
<dbReference type="PROSITE" id="PS50842">
    <property type="entry name" value="EXPANSIN_EG45"/>
    <property type="match status" value="1"/>
</dbReference>
<feature type="chain" id="PRO_5047391216" description="Expansin-like EG45 domain-containing protein" evidence="2">
    <location>
        <begin position="34"/>
        <end position="321"/>
    </location>
</feature>
<dbReference type="EMBL" id="CP075584">
    <property type="protein sequence ID" value="WBM81002.1"/>
    <property type="molecule type" value="Genomic_DNA"/>
</dbReference>
<evidence type="ECO:0000259" key="3">
    <source>
        <dbReference type="PROSITE" id="PS50842"/>
    </source>
</evidence>
<keyword evidence="1 2" id="KW-0732">Signal</keyword>
<feature type="signal peptide" evidence="2">
    <location>
        <begin position="1"/>
        <end position="33"/>
    </location>
</feature>
<dbReference type="RefSeq" id="WP_281535739.1">
    <property type="nucleotide sequence ID" value="NZ_CP075584.1"/>
</dbReference>
<dbReference type="InterPro" id="IPR051477">
    <property type="entry name" value="Expansin_CellWall"/>
</dbReference>
<reference evidence="4 5" key="1">
    <citation type="submission" date="2021-05" db="EMBL/GenBank/DDBJ databases">
        <authorList>
            <person name="Kumar R."/>
            <person name="Kumar A."/>
            <person name="Mukhia S."/>
        </authorList>
    </citation>
    <scope>NUCLEOTIDE SEQUENCE [LARGE SCALE GENOMIC DNA]</scope>
    <source>
        <strain evidence="4 5">ERMR7:08</strain>
    </source>
</reference>
<sequence length="321" mass="33764">MRRTLLSLFACLTLLCAVLVAGLSTASASPAGAAPRALVGSASATSVIKALYASWTTTFTQKWGPYGNCGVPVAQLDTASYAALNAYSASGGTGAYNNGSNCGRMITVAIGGTCINGDNSGGNVGKGFCVGGTVVNDAYTGATQTYQIADSCPDYNNWCWNDRYHLDLAQSSLGNFVKAGKVLTGLGASWNNRQVTWSYTSAPNYTGDIKIGFRKDAQRYWNSIVITHLKDGISTVQYLKDGVWRAATMSGQVGQLFTIGATVAGGSAFQIRAFDANGIPIKAGTSYKFSFPASLRRILHGGVHTGHLFPLASVRQDRFAV</sequence>
<protein>
    <recommendedName>
        <fullName evidence="3">Expansin-like EG45 domain-containing protein</fullName>
    </recommendedName>
</protein>
<keyword evidence="5" id="KW-1185">Reference proteome</keyword>
<name>A0ABY7NER4_9MICO</name>
<evidence type="ECO:0000313" key="5">
    <source>
        <dbReference type="Proteomes" id="UP001212421"/>
    </source>
</evidence>
<dbReference type="InterPro" id="IPR036749">
    <property type="entry name" value="Expansin_CBD_sf"/>
</dbReference>
<dbReference type="Gene3D" id="2.40.40.10">
    <property type="entry name" value="RlpA-like domain"/>
    <property type="match status" value="1"/>
</dbReference>
<gene>
    <name evidence="4" type="ORF">KIV56_06980</name>
</gene>
<evidence type="ECO:0000256" key="2">
    <source>
        <dbReference type="SAM" id="SignalP"/>
    </source>
</evidence>
<dbReference type="PANTHER" id="PTHR31836:SF21">
    <property type="entry name" value="EXPANSIN-LIKE PROTEIN 7"/>
    <property type="match status" value="1"/>
</dbReference>
<dbReference type="PANTHER" id="PTHR31836">
    <property type="match status" value="1"/>
</dbReference>
<evidence type="ECO:0000313" key="4">
    <source>
        <dbReference type="EMBL" id="WBM81002.1"/>
    </source>
</evidence>
<dbReference type="Gene3D" id="2.60.40.760">
    <property type="entry name" value="Expansin, cellulose-binding-like domain"/>
    <property type="match status" value="1"/>
</dbReference>
<evidence type="ECO:0000256" key="1">
    <source>
        <dbReference type="ARBA" id="ARBA00022729"/>
    </source>
</evidence>
<dbReference type="InterPro" id="IPR007112">
    <property type="entry name" value="Expansin/allergen_DPBB_dom"/>
</dbReference>